<dbReference type="GO" id="GO:0006508">
    <property type="term" value="P:proteolysis"/>
    <property type="evidence" value="ECO:0007669"/>
    <property type="project" value="UniProtKB-KW"/>
</dbReference>
<dbReference type="PROSITE" id="PS00138">
    <property type="entry name" value="SUBTILASE_SER"/>
    <property type="match status" value="1"/>
</dbReference>
<dbReference type="InterPro" id="IPR015500">
    <property type="entry name" value="Peptidase_S8_subtilisin-rel"/>
</dbReference>
<dbReference type="PROSITE" id="PS51208">
    <property type="entry name" value="AUTOTRANSPORTER"/>
    <property type="match status" value="1"/>
</dbReference>
<feature type="active site" description="Charge relay system" evidence="5">
    <location>
        <position position="320"/>
    </location>
</feature>
<dbReference type="PANTHER" id="PTHR43806">
    <property type="entry name" value="PEPTIDASE S8"/>
    <property type="match status" value="1"/>
</dbReference>
<dbReference type="InterPro" id="IPR000209">
    <property type="entry name" value="Peptidase_S8/S53_dom"/>
</dbReference>
<dbReference type="Pfam" id="PF03797">
    <property type="entry name" value="Autotransporter"/>
    <property type="match status" value="1"/>
</dbReference>
<evidence type="ECO:0000313" key="8">
    <source>
        <dbReference type="Proteomes" id="UP000005258"/>
    </source>
</evidence>
<dbReference type="eggNOG" id="COG1404">
    <property type="taxonomic scope" value="Bacteria"/>
</dbReference>
<dbReference type="Gene3D" id="3.40.50.200">
    <property type="entry name" value="Peptidase S8/S53 domain"/>
    <property type="match status" value="1"/>
</dbReference>
<dbReference type="GO" id="GO:0019867">
    <property type="term" value="C:outer membrane"/>
    <property type="evidence" value="ECO:0007669"/>
    <property type="project" value="InterPro"/>
</dbReference>
<dbReference type="SUPFAM" id="SSF103515">
    <property type="entry name" value="Autotransporter"/>
    <property type="match status" value="1"/>
</dbReference>
<dbReference type="Gene3D" id="2.40.128.130">
    <property type="entry name" value="Autotransporter beta-domain"/>
    <property type="match status" value="1"/>
</dbReference>
<dbReference type="InterPro" id="IPR023827">
    <property type="entry name" value="Peptidase_S8_Asp-AS"/>
</dbReference>
<protein>
    <submittedName>
        <fullName evidence="7">Peptidase S8 and S53, subtilisin, kexin, sedolisin</fullName>
    </submittedName>
</protein>
<dbReference type="PROSITE" id="PS00137">
    <property type="entry name" value="SUBTILASE_HIS"/>
    <property type="match status" value="1"/>
</dbReference>
<dbReference type="InterPro" id="IPR036852">
    <property type="entry name" value="Peptidase_S8/S53_dom_sf"/>
</dbReference>
<keyword evidence="2 5" id="KW-0645">Protease</keyword>
<keyword evidence="4 5" id="KW-0720">Serine protease</keyword>
<dbReference type="PROSITE" id="PS00136">
    <property type="entry name" value="SUBTILASE_ASP"/>
    <property type="match status" value="1"/>
</dbReference>
<dbReference type="InterPro" id="IPR050131">
    <property type="entry name" value="Peptidase_S8_subtilisin-like"/>
</dbReference>
<dbReference type="InterPro" id="IPR022398">
    <property type="entry name" value="Peptidase_S8_His-AS"/>
</dbReference>
<dbReference type="NCBIfam" id="TIGR01414">
    <property type="entry name" value="autotrans_barl"/>
    <property type="match status" value="1"/>
</dbReference>
<evidence type="ECO:0000259" key="6">
    <source>
        <dbReference type="PROSITE" id="PS51208"/>
    </source>
</evidence>
<evidence type="ECO:0000256" key="1">
    <source>
        <dbReference type="ARBA" id="ARBA00011073"/>
    </source>
</evidence>
<sequence>MINVGSIRGRRSRRPASRLPASRLTAALVAGTALAGGLAALVPAGPARADQPGGIMNSVDMIGARALWERGITGQGTVVVVIDSGVETSHPFLDGKVIDEACVGISVGGRTGDCGGGADFATGEGTAAPDYTDEDANHGTHVAGTIAGNNGEAYGVAPDAKIAAILVKSPDGFDEDEDNCGEGDPNCASALNDSLTRAYSHVMELAQQYRVVAVNMSLGAGEYSGICDEQTPGGAALSEAFQAAQASGIANVVASGNEYHTTTVSTPACLTGAIPVGAVDSDEIIAVFSNQSELVELMAPGVGIVSSVFNGEYGEMDGTSMATPHVAGAIALLASASPGASVNEIYQALALTGKEVTYDEATLIERVDGEGQPLPEKLVFRLIQVDKAAFLLIASRADAMTLAATSDRGRVMGTTFRNLVGEDFATDPLTVYRALDVVGRSGMDGALSQLSPDRNTATAEATLALLGEIGRTVSARLGAVRQGGAGVTAAMDAPRQFAAAATVMADVTSGSSSLASLARLPGMEGGETGGWVRGFGQWLDRDATAERYGYRASGGGVIAGIDTIVGEGWRVGGFTAYGRSSTKTDGGLGEGTADLATLGVYGGYTKDRYHLDGSLSVGYGWSETDRVIALPGLLRTAKGETEGLTVQSRIALGATYDVSGWSVGPEAWVGYTGLQQKGYTETGAGSLNARVDELWLGEVGTGLGVTVGRGFDLGGPVLMPAVTLGMGYRSPTGDDSMTGVLGGTAAGAYNLDLARENELTFDPVVEAVLAVDGSTSAYASWRGRFGDGVADQAGTVGVRITW</sequence>
<gene>
    <name evidence="7" type="primary">aprE</name>
    <name evidence="7" type="ordered locus">TMO_1323</name>
</gene>
<evidence type="ECO:0000256" key="4">
    <source>
        <dbReference type="ARBA" id="ARBA00022825"/>
    </source>
</evidence>
<dbReference type="InterPro" id="IPR036709">
    <property type="entry name" value="Autotransporte_beta_dom_sf"/>
</dbReference>
<dbReference type="Pfam" id="PF00082">
    <property type="entry name" value="Peptidase_S8"/>
    <property type="match status" value="1"/>
</dbReference>
<organism evidence="7 8">
    <name type="scientific">Tistrella mobilis (strain KA081020-065)</name>
    <dbReference type="NCBI Taxonomy" id="1110502"/>
    <lineage>
        <taxon>Bacteria</taxon>
        <taxon>Pseudomonadati</taxon>
        <taxon>Pseudomonadota</taxon>
        <taxon>Alphaproteobacteria</taxon>
        <taxon>Geminicoccales</taxon>
        <taxon>Geminicoccaceae</taxon>
        <taxon>Tistrella</taxon>
    </lineage>
</organism>
<evidence type="ECO:0000313" key="7">
    <source>
        <dbReference type="EMBL" id="AFK53162.1"/>
    </source>
</evidence>
<dbReference type="PROSITE" id="PS51892">
    <property type="entry name" value="SUBTILASE"/>
    <property type="match status" value="1"/>
</dbReference>
<reference evidence="7 8" key="1">
    <citation type="journal article" date="2012" name="J. Am. Chem. Soc.">
        <title>Bacterial biosynthesis and maturation of the didemnin anti-cancer agents.</title>
        <authorList>
            <person name="Xu Y."/>
            <person name="Kersten R.D."/>
            <person name="Nam S.J."/>
            <person name="Lu L."/>
            <person name="Al-Suwailem A.M."/>
            <person name="Zheng H."/>
            <person name="Fenical W."/>
            <person name="Dorrestein P.C."/>
            <person name="Moore B.S."/>
            <person name="Qian P.Y."/>
        </authorList>
    </citation>
    <scope>NUCLEOTIDE SEQUENCE [LARGE SCALE GENOMIC DNA]</scope>
    <source>
        <strain evidence="7 8">KA081020-065</strain>
    </source>
</reference>
<dbReference type="PANTHER" id="PTHR43806:SF11">
    <property type="entry name" value="CEREVISIN-RELATED"/>
    <property type="match status" value="1"/>
</dbReference>
<dbReference type="HOGENOM" id="CLU_350879_0_0_5"/>
<dbReference type="RefSeq" id="WP_014744841.1">
    <property type="nucleotide sequence ID" value="NC_017956.1"/>
</dbReference>
<evidence type="ECO:0000256" key="5">
    <source>
        <dbReference type="PROSITE-ProRule" id="PRU01240"/>
    </source>
</evidence>
<comment type="similarity">
    <text evidence="1 5">Belongs to the peptidase S8 family.</text>
</comment>
<evidence type="ECO:0000256" key="3">
    <source>
        <dbReference type="ARBA" id="ARBA00022801"/>
    </source>
</evidence>
<dbReference type="eggNOG" id="COG4625">
    <property type="taxonomic scope" value="Bacteria"/>
</dbReference>
<proteinExistence type="inferred from homology"/>
<dbReference type="InterPro" id="IPR005546">
    <property type="entry name" value="Autotransporte_beta"/>
</dbReference>
<name>I3TK74_TISMK</name>
<dbReference type="SMART" id="SM00869">
    <property type="entry name" value="Autotransporter"/>
    <property type="match status" value="1"/>
</dbReference>
<dbReference type="STRING" id="1110502.TMO_1323"/>
<accession>I3TK74</accession>
<dbReference type="EMBL" id="CP003236">
    <property type="protein sequence ID" value="AFK53162.1"/>
    <property type="molecule type" value="Genomic_DNA"/>
</dbReference>
<evidence type="ECO:0000256" key="2">
    <source>
        <dbReference type="ARBA" id="ARBA00022670"/>
    </source>
</evidence>
<dbReference type="GO" id="GO:0004252">
    <property type="term" value="F:serine-type endopeptidase activity"/>
    <property type="evidence" value="ECO:0007669"/>
    <property type="project" value="UniProtKB-UniRule"/>
</dbReference>
<dbReference type="AlphaFoldDB" id="I3TK74"/>
<dbReference type="InterPro" id="IPR006315">
    <property type="entry name" value="OM_autotransptr_brl_dom"/>
</dbReference>
<feature type="domain" description="Autotransporter" evidence="6">
    <location>
        <begin position="523"/>
        <end position="802"/>
    </location>
</feature>
<keyword evidence="3 5" id="KW-0378">Hydrolase</keyword>
<dbReference type="PRINTS" id="PR00723">
    <property type="entry name" value="SUBTILISIN"/>
</dbReference>
<dbReference type="KEGG" id="tmo:TMO_1323"/>
<feature type="active site" description="Charge relay system" evidence="5">
    <location>
        <position position="83"/>
    </location>
</feature>
<dbReference type="SUPFAM" id="SSF52743">
    <property type="entry name" value="Subtilisin-like"/>
    <property type="match status" value="1"/>
</dbReference>
<dbReference type="Proteomes" id="UP000005258">
    <property type="component" value="Chromosome"/>
</dbReference>
<feature type="active site" description="Charge relay system" evidence="5">
    <location>
        <position position="138"/>
    </location>
</feature>
<dbReference type="InterPro" id="IPR023828">
    <property type="entry name" value="Peptidase_S8_Ser-AS"/>
</dbReference>
<keyword evidence="8" id="KW-1185">Reference proteome</keyword>